<proteinExistence type="predicted"/>
<sequence length="102" mass="10651">MQDFVATLLSLFLIQPLQAELTERLEAARVPQAVVAEVAACTRQAAPRVLDRALSDPVWAAGSAIRVWFGAARPEALLVEIAPGCAPAVAAARPFLEGGASS</sequence>
<gene>
    <name evidence="1" type="ORF">HJG44_11900</name>
</gene>
<protein>
    <submittedName>
        <fullName evidence="1">Uncharacterized protein</fullName>
    </submittedName>
</protein>
<comment type="caution">
    <text evidence="1">The sequence shown here is derived from an EMBL/GenBank/DDBJ whole genome shotgun (WGS) entry which is preliminary data.</text>
</comment>
<name>A0A849I150_9HYPH</name>
<reference evidence="1 2" key="1">
    <citation type="submission" date="2020-04" db="EMBL/GenBank/DDBJ databases">
        <title>Enterovirga sp. isolate from soil.</title>
        <authorList>
            <person name="Chea S."/>
            <person name="Kim D.-U."/>
        </authorList>
    </citation>
    <scope>NUCLEOTIDE SEQUENCE [LARGE SCALE GENOMIC DNA]</scope>
    <source>
        <strain evidence="1 2">DB1703</strain>
    </source>
</reference>
<accession>A0A849I150</accession>
<evidence type="ECO:0000313" key="2">
    <source>
        <dbReference type="Proteomes" id="UP000564885"/>
    </source>
</evidence>
<evidence type="ECO:0000313" key="1">
    <source>
        <dbReference type="EMBL" id="NNM73082.1"/>
    </source>
</evidence>
<organism evidence="1 2">
    <name type="scientific">Enterovirga aerilata</name>
    <dbReference type="NCBI Taxonomy" id="2730920"/>
    <lineage>
        <taxon>Bacteria</taxon>
        <taxon>Pseudomonadati</taxon>
        <taxon>Pseudomonadota</taxon>
        <taxon>Alphaproteobacteria</taxon>
        <taxon>Hyphomicrobiales</taxon>
        <taxon>Methylobacteriaceae</taxon>
        <taxon>Enterovirga</taxon>
    </lineage>
</organism>
<dbReference type="RefSeq" id="WP_171218579.1">
    <property type="nucleotide sequence ID" value="NZ_JABEPP010000003.1"/>
</dbReference>
<keyword evidence="2" id="KW-1185">Reference proteome</keyword>
<dbReference type="EMBL" id="JABEPP010000003">
    <property type="protein sequence ID" value="NNM73082.1"/>
    <property type="molecule type" value="Genomic_DNA"/>
</dbReference>
<dbReference type="Proteomes" id="UP000564885">
    <property type="component" value="Unassembled WGS sequence"/>
</dbReference>
<dbReference type="AlphaFoldDB" id="A0A849I150"/>